<accession>A0A4U5N7K0</accession>
<dbReference type="GO" id="GO:0015074">
    <property type="term" value="P:DNA integration"/>
    <property type="evidence" value="ECO:0007669"/>
    <property type="project" value="InterPro"/>
</dbReference>
<proteinExistence type="predicted"/>
<comment type="caution">
    <text evidence="3">The sequence shown here is derived from an EMBL/GenBank/DDBJ whole genome shotgun (WGS) entry which is preliminary data.</text>
</comment>
<evidence type="ECO:0000313" key="3">
    <source>
        <dbReference type="EMBL" id="TKR78618.1"/>
    </source>
</evidence>
<dbReference type="GO" id="GO:0003676">
    <property type="term" value="F:nucleic acid binding"/>
    <property type="evidence" value="ECO:0007669"/>
    <property type="project" value="InterPro"/>
</dbReference>
<dbReference type="AlphaFoldDB" id="A0A4U5N7K0"/>
<dbReference type="InterPro" id="IPR012337">
    <property type="entry name" value="RNaseH-like_sf"/>
</dbReference>
<sequence length="151" mass="16921">MKSKIVSPAGLRQPFPISYQIWDDITFDFIEGLPISFNKDTILVAVDRLSKSAHFLTLSHPSTAKIMAEKFVGGVIKLLDLPKSIISDWDPVFINKFWQEFFKMSGQIEIEDVGMRLKMLGVMMRGRSELQGATASAGTGRVEDEDDLPVK</sequence>
<dbReference type="PANTHER" id="PTHR35046">
    <property type="entry name" value="ZINC KNUCKLE (CCHC-TYPE) FAMILY PROTEIN"/>
    <property type="match status" value="1"/>
</dbReference>
<protein>
    <recommendedName>
        <fullName evidence="2">Integrase catalytic domain-containing protein</fullName>
    </recommendedName>
</protein>
<dbReference type="Gene3D" id="3.30.420.10">
    <property type="entry name" value="Ribonuclease H-like superfamily/Ribonuclease H"/>
    <property type="match status" value="1"/>
</dbReference>
<feature type="domain" description="Integrase catalytic" evidence="2">
    <location>
        <begin position="12"/>
        <end position="106"/>
    </location>
</feature>
<dbReference type="InterPro" id="IPR001584">
    <property type="entry name" value="Integrase_cat-core"/>
</dbReference>
<dbReference type="PANTHER" id="PTHR35046:SF18">
    <property type="entry name" value="RNA-DIRECTED DNA POLYMERASE"/>
    <property type="match status" value="1"/>
</dbReference>
<dbReference type="SUPFAM" id="SSF53098">
    <property type="entry name" value="Ribonuclease H-like"/>
    <property type="match status" value="1"/>
</dbReference>
<evidence type="ECO:0000256" key="1">
    <source>
        <dbReference type="SAM" id="MobiDB-lite"/>
    </source>
</evidence>
<reference evidence="3" key="1">
    <citation type="submission" date="2018-10" db="EMBL/GenBank/DDBJ databases">
        <title>Population genomic analysis revealed the cold adaptation of white poplar.</title>
        <authorList>
            <person name="Liu Y.-J."/>
        </authorList>
    </citation>
    <scope>NUCLEOTIDE SEQUENCE [LARGE SCALE GENOMIC DNA]</scope>
    <source>
        <strain evidence="3">PAL-ZL1</strain>
    </source>
</reference>
<organism evidence="3">
    <name type="scientific">Populus alba</name>
    <name type="common">White poplar</name>
    <dbReference type="NCBI Taxonomy" id="43335"/>
    <lineage>
        <taxon>Eukaryota</taxon>
        <taxon>Viridiplantae</taxon>
        <taxon>Streptophyta</taxon>
        <taxon>Embryophyta</taxon>
        <taxon>Tracheophyta</taxon>
        <taxon>Spermatophyta</taxon>
        <taxon>Magnoliopsida</taxon>
        <taxon>eudicotyledons</taxon>
        <taxon>Gunneridae</taxon>
        <taxon>Pentapetalae</taxon>
        <taxon>rosids</taxon>
        <taxon>fabids</taxon>
        <taxon>Malpighiales</taxon>
        <taxon>Salicaceae</taxon>
        <taxon>Saliceae</taxon>
        <taxon>Populus</taxon>
    </lineage>
</organism>
<feature type="region of interest" description="Disordered" evidence="1">
    <location>
        <begin position="131"/>
        <end position="151"/>
    </location>
</feature>
<gene>
    <name evidence="3" type="ORF">D5086_0000280610</name>
</gene>
<name>A0A4U5N7K0_POPAL</name>
<dbReference type="EMBL" id="RCHU01001104">
    <property type="protein sequence ID" value="TKR78618.1"/>
    <property type="molecule type" value="Genomic_DNA"/>
</dbReference>
<dbReference type="STRING" id="43335.A0A4U5N7K0"/>
<dbReference type="InterPro" id="IPR036397">
    <property type="entry name" value="RNaseH_sf"/>
</dbReference>
<dbReference type="PROSITE" id="PS50994">
    <property type="entry name" value="INTEGRASE"/>
    <property type="match status" value="1"/>
</dbReference>
<evidence type="ECO:0000259" key="2">
    <source>
        <dbReference type="PROSITE" id="PS50994"/>
    </source>
</evidence>